<sequence>MTNIKPPTWFWIVSVLALLWNLMGVGAYLADAFMSVEALGEMSQEMRELYEGRPAWATAAYAIAVWFGALGCIALLMRKKWAVPVFLISLIGIVGQQIYNFFLSNTFEVVGSGAMFLPIMVVVIGVALWLFARSSAAKNWIS</sequence>
<evidence type="ECO:0000313" key="1">
    <source>
        <dbReference type="EMBL" id="MFH6603817.1"/>
    </source>
</evidence>
<name>A0ACC7LJS7_9FLAO</name>
<dbReference type="Proteomes" id="UP001595191">
    <property type="component" value="Unassembled WGS sequence"/>
</dbReference>
<accession>A0ACC7LJS7</accession>
<comment type="caution">
    <text evidence="1">The sequence shown here is derived from an EMBL/GenBank/DDBJ whole genome shotgun (WGS) entry which is preliminary data.</text>
</comment>
<keyword evidence="2" id="KW-1185">Reference proteome</keyword>
<gene>
    <name evidence="1" type="ORF">ACEZ3G_10045</name>
</gene>
<dbReference type="EMBL" id="JBHFPV010000002">
    <property type="protein sequence ID" value="MFH6603817.1"/>
    <property type="molecule type" value="Genomic_DNA"/>
</dbReference>
<organism evidence="1 2">
    <name type="scientific">Meishania litoralis</name>
    <dbReference type="NCBI Taxonomy" id="3434685"/>
    <lineage>
        <taxon>Bacteria</taxon>
        <taxon>Pseudomonadati</taxon>
        <taxon>Bacteroidota</taxon>
        <taxon>Flavobacteriia</taxon>
        <taxon>Flavobacteriales</taxon>
        <taxon>Flavobacteriaceae</taxon>
        <taxon>Meishania</taxon>
    </lineage>
</organism>
<protein>
    <submittedName>
        <fullName evidence="1">Uncharacterized protein</fullName>
    </submittedName>
</protein>
<evidence type="ECO:0000313" key="2">
    <source>
        <dbReference type="Proteomes" id="UP001595191"/>
    </source>
</evidence>
<reference evidence="1" key="1">
    <citation type="submission" date="2024-09" db="EMBL/GenBank/DDBJ databases">
        <authorList>
            <person name="Liu J."/>
        </authorList>
    </citation>
    <scope>NUCLEOTIDE SEQUENCE</scope>
    <source>
        <strain evidence="1">NBU2967</strain>
    </source>
</reference>
<proteinExistence type="predicted"/>